<dbReference type="PROSITE" id="PS51782">
    <property type="entry name" value="LYSM"/>
    <property type="match status" value="1"/>
</dbReference>
<protein>
    <submittedName>
        <fullName evidence="4">Putative YkwD family protein</fullName>
    </submittedName>
</protein>
<dbReference type="SUPFAM" id="SSF55797">
    <property type="entry name" value="PR-1-like"/>
    <property type="match status" value="1"/>
</dbReference>
<accession>A0A419V400</accession>
<evidence type="ECO:0000313" key="4">
    <source>
        <dbReference type="EMBL" id="RKD73220.1"/>
    </source>
</evidence>
<dbReference type="InterPro" id="IPR014044">
    <property type="entry name" value="CAP_dom"/>
</dbReference>
<evidence type="ECO:0000256" key="2">
    <source>
        <dbReference type="SAM" id="SignalP"/>
    </source>
</evidence>
<dbReference type="InterPro" id="IPR036779">
    <property type="entry name" value="LysM_dom_sf"/>
</dbReference>
<dbReference type="NCBIfam" id="TIGR02909">
    <property type="entry name" value="spore_YkwD"/>
    <property type="match status" value="1"/>
</dbReference>
<dbReference type="InterPro" id="IPR018392">
    <property type="entry name" value="LysM"/>
</dbReference>
<reference evidence="4 5" key="1">
    <citation type="submission" date="2018-09" db="EMBL/GenBank/DDBJ databases">
        <title>Genomic Encyclopedia of Archaeal and Bacterial Type Strains, Phase II (KMG-II): from individual species to whole genera.</title>
        <authorList>
            <person name="Goeker M."/>
        </authorList>
    </citation>
    <scope>NUCLEOTIDE SEQUENCE [LARGE SCALE GENOMIC DNA]</scope>
    <source>
        <strain evidence="4 5">DSM 17008</strain>
    </source>
</reference>
<gene>
    <name evidence="4" type="ORF">ATL39_1511</name>
</gene>
<organism evidence="4 5">
    <name type="scientific">Sinobaca qinghaiensis</name>
    <dbReference type="NCBI Taxonomy" id="342944"/>
    <lineage>
        <taxon>Bacteria</taxon>
        <taxon>Bacillati</taxon>
        <taxon>Bacillota</taxon>
        <taxon>Bacilli</taxon>
        <taxon>Bacillales</taxon>
        <taxon>Sporolactobacillaceae</taxon>
        <taxon>Sinobaca</taxon>
    </lineage>
</organism>
<keyword evidence="2" id="KW-0732">Signal</keyword>
<sequence>MKKVVGSLAVLMIFPVAVFAQSSQTYSVQEGDTLFGIAEEHDVSVEEVLSENPGIANENVISVNQSIAIPDTDGAAAEESTGQSAEAAPSETAAEPAPDSEVSESEAAFEQEVVRLTNVEREKAGLQPLQSYGDLAEVADAKSEDLRDAGYFAHESPNYGSPFDMMTSFGISYSAAGENIAAGQDTPEAVVNAWMNSEGHRENIMNENFTHIAIGYAEGGEYGTYWTQMFVTR</sequence>
<dbReference type="PANTHER" id="PTHR31157:SF1">
    <property type="entry name" value="SCP DOMAIN-CONTAINING PROTEIN"/>
    <property type="match status" value="1"/>
</dbReference>
<name>A0A419V400_9BACL</name>
<dbReference type="CDD" id="cd05379">
    <property type="entry name" value="CAP_bacterial"/>
    <property type="match status" value="1"/>
</dbReference>
<feature type="signal peptide" evidence="2">
    <location>
        <begin position="1"/>
        <end position="20"/>
    </location>
</feature>
<dbReference type="Gene3D" id="3.10.350.10">
    <property type="entry name" value="LysM domain"/>
    <property type="match status" value="1"/>
</dbReference>
<dbReference type="SUPFAM" id="SSF54106">
    <property type="entry name" value="LysM domain"/>
    <property type="match status" value="1"/>
</dbReference>
<dbReference type="AlphaFoldDB" id="A0A419V400"/>
<evidence type="ECO:0000259" key="3">
    <source>
        <dbReference type="PROSITE" id="PS51782"/>
    </source>
</evidence>
<evidence type="ECO:0000256" key="1">
    <source>
        <dbReference type="SAM" id="MobiDB-lite"/>
    </source>
</evidence>
<feature type="domain" description="LysM" evidence="3">
    <location>
        <begin position="24"/>
        <end position="69"/>
    </location>
</feature>
<feature type="region of interest" description="Disordered" evidence="1">
    <location>
        <begin position="73"/>
        <end position="106"/>
    </location>
</feature>
<dbReference type="Proteomes" id="UP000285120">
    <property type="component" value="Unassembled WGS sequence"/>
</dbReference>
<dbReference type="EMBL" id="RAPK01000008">
    <property type="protein sequence ID" value="RKD73220.1"/>
    <property type="molecule type" value="Genomic_DNA"/>
</dbReference>
<dbReference type="InterPro" id="IPR035940">
    <property type="entry name" value="CAP_sf"/>
</dbReference>
<feature type="chain" id="PRO_5019456603" evidence="2">
    <location>
        <begin position="21"/>
        <end position="233"/>
    </location>
</feature>
<proteinExistence type="predicted"/>
<dbReference type="InterPro" id="IPR014258">
    <property type="entry name" value="CAP_domain_YkwD-like"/>
</dbReference>
<dbReference type="Pfam" id="PF01476">
    <property type="entry name" value="LysM"/>
    <property type="match status" value="1"/>
</dbReference>
<dbReference type="Pfam" id="PF00188">
    <property type="entry name" value="CAP"/>
    <property type="match status" value="1"/>
</dbReference>
<dbReference type="SMART" id="SM00257">
    <property type="entry name" value="LysM"/>
    <property type="match status" value="1"/>
</dbReference>
<comment type="caution">
    <text evidence="4">The sequence shown here is derived from an EMBL/GenBank/DDBJ whole genome shotgun (WGS) entry which is preliminary data.</text>
</comment>
<evidence type="ECO:0000313" key="5">
    <source>
        <dbReference type="Proteomes" id="UP000285120"/>
    </source>
</evidence>
<keyword evidence="5" id="KW-1185">Reference proteome</keyword>
<feature type="compositionally biased region" description="Low complexity" evidence="1">
    <location>
        <begin position="84"/>
        <end position="100"/>
    </location>
</feature>
<dbReference type="PANTHER" id="PTHR31157">
    <property type="entry name" value="SCP DOMAIN-CONTAINING PROTEIN"/>
    <property type="match status" value="1"/>
</dbReference>
<dbReference type="Gene3D" id="3.40.33.10">
    <property type="entry name" value="CAP"/>
    <property type="match status" value="1"/>
</dbReference>
<dbReference type="CDD" id="cd00118">
    <property type="entry name" value="LysM"/>
    <property type="match status" value="1"/>
</dbReference>